<organism evidence="1 2">
    <name type="scientific">Paralvinella palmiformis</name>
    <dbReference type="NCBI Taxonomy" id="53620"/>
    <lineage>
        <taxon>Eukaryota</taxon>
        <taxon>Metazoa</taxon>
        <taxon>Spiralia</taxon>
        <taxon>Lophotrochozoa</taxon>
        <taxon>Annelida</taxon>
        <taxon>Polychaeta</taxon>
        <taxon>Sedentaria</taxon>
        <taxon>Canalipalpata</taxon>
        <taxon>Terebellida</taxon>
        <taxon>Terebelliformia</taxon>
        <taxon>Alvinellidae</taxon>
        <taxon>Paralvinella</taxon>
    </lineage>
</organism>
<comment type="caution">
    <text evidence="1">The sequence shown here is derived from an EMBL/GenBank/DDBJ whole genome shotgun (WGS) entry which is preliminary data.</text>
</comment>
<accession>A0AAD9NHG5</accession>
<sequence>MGMFSAAKNKAPNATLNYLSSKIRAQRNGVVDYLDSLDQEKRNKVIQISRTTGRKQRQASRIRSLQIREDISQRIALKREKTATAERNKIEKLLRSTSLDIAREFPSLADNIHSDLVDTLGGKVVGRDLGHVWYSRDSKK</sequence>
<name>A0AAD9NHG5_9ANNE</name>
<protein>
    <submittedName>
        <fullName evidence="1">Uncharacterized protein</fullName>
    </submittedName>
</protein>
<proteinExistence type="predicted"/>
<evidence type="ECO:0000313" key="2">
    <source>
        <dbReference type="Proteomes" id="UP001208570"/>
    </source>
</evidence>
<dbReference type="Proteomes" id="UP001208570">
    <property type="component" value="Unassembled WGS sequence"/>
</dbReference>
<keyword evidence="2" id="KW-1185">Reference proteome</keyword>
<gene>
    <name evidence="1" type="ORF">LSH36_3g30076</name>
</gene>
<reference evidence="1" key="1">
    <citation type="journal article" date="2023" name="Mol. Biol. Evol.">
        <title>Third-Generation Sequencing Reveals the Adaptive Role of the Epigenome in Three Deep-Sea Polychaetes.</title>
        <authorList>
            <person name="Perez M."/>
            <person name="Aroh O."/>
            <person name="Sun Y."/>
            <person name="Lan Y."/>
            <person name="Juniper S.K."/>
            <person name="Young C.R."/>
            <person name="Angers B."/>
            <person name="Qian P.Y."/>
        </authorList>
    </citation>
    <scope>NUCLEOTIDE SEQUENCE</scope>
    <source>
        <strain evidence="1">P08H-3</strain>
    </source>
</reference>
<evidence type="ECO:0000313" key="1">
    <source>
        <dbReference type="EMBL" id="KAK2170437.1"/>
    </source>
</evidence>
<dbReference type="EMBL" id="JAODUP010000003">
    <property type="protein sequence ID" value="KAK2170437.1"/>
    <property type="molecule type" value="Genomic_DNA"/>
</dbReference>
<dbReference type="AlphaFoldDB" id="A0AAD9NHG5"/>